<evidence type="ECO:0000313" key="3">
    <source>
        <dbReference type="Proteomes" id="UP000033876"/>
    </source>
</evidence>
<evidence type="ECO:0000256" key="1">
    <source>
        <dbReference type="SAM" id="SignalP"/>
    </source>
</evidence>
<gene>
    <name evidence="2" type="ORF">US50_C0019G0003</name>
</gene>
<sequence length="287" mass="32536">MKITMKKILALGLFITLSMFVFANITNAYVNVKGYYRKDGTYVSPHVRSNPNGLKYDNYSWTQSQGLYNETYGTRGAEWDTPTYVTDPDYYTGQQLYQSGSSGYIATPTHSSSSNNIQVNTTKVPVNATASQYGGWYCNNGYKKNYSTSQCDKVIIPPNASLNYFGDDWVCNSGYKKNYQTNNCNKVIIPTNAQLNYFGDGWVCNSGYKKNYSTNQCDRVIIPENASLNYFGDDWICNRGYKKNYNTSQCSKVIIPQNATLDYFGNDFVCNNGYTRNYLKSTCDLSR</sequence>
<dbReference type="EMBL" id="LBTF01000019">
    <property type="protein sequence ID" value="KKQ35281.1"/>
    <property type="molecule type" value="Genomic_DNA"/>
</dbReference>
<feature type="signal peptide" evidence="1">
    <location>
        <begin position="1"/>
        <end position="23"/>
    </location>
</feature>
<name>A0A0G0K3S4_9BACT</name>
<proteinExistence type="predicted"/>
<reference evidence="2 3" key="1">
    <citation type="journal article" date="2015" name="Nature">
        <title>rRNA introns, odd ribosomes, and small enigmatic genomes across a large radiation of phyla.</title>
        <authorList>
            <person name="Brown C.T."/>
            <person name="Hug L.A."/>
            <person name="Thomas B.C."/>
            <person name="Sharon I."/>
            <person name="Castelle C.J."/>
            <person name="Singh A."/>
            <person name="Wilkins M.J."/>
            <person name="Williams K.H."/>
            <person name="Banfield J.F."/>
        </authorList>
    </citation>
    <scope>NUCLEOTIDE SEQUENCE [LARGE SCALE GENOMIC DNA]</scope>
</reference>
<protein>
    <submittedName>
        <fullName evidence="2">Bacterial SH3 domain-containing protein</fullName>
    </submittedName>
</protein>
<keyword evidence="1" id="KW-0732">Signal</keyword>
<dbReference type="Gene3D" id="2.10.25.10">
    <property type="entry name" value="Laminin"/>
    <property type="match status" value="3"/>
</dbReference>
<evidence type="ECO:0000313" key="2">
    <source>
        <dbReference type="EMBL" id="KKQ35281.1"/>
    </source>
</evidence>
<accession>A0A0G0K3S4</accession>
<dbReference type="Proteomes" id="UP000033876">
    <property type="component" value="Unassembled WGS sequence"/>
</dbReference>
<feature type="chain" id="PRO_5002533091" evidence="1">
    <location>
        <begin position="24"/>
        <end position="287"/>
    </location>
</feature>
<dbReference type="AlphaFoldDB" id="A0A0G0K3S4"/>
<dbReference type="PATRIC" id="fig|1618742.3.peg.396"/>
<organism evidence="2 3">
    <name type="scientific">Candidatus Nomurabacteria bacterium GW2011_GWB1_37_5</name>
    <dbReference type="NCBI Taxonomy" id="1618742"/>
    <lineage>
        <taxon>Bacteria</taxon>
        <taxon>Candidatus Nomuraibacteriota</taxon>
    </lineage>
</organism>
<comment type="caution">
    <text evidence="2">The sequence shown here is derived from an EMBL/GenBank/DDBJ whole genome shotgun (WGS) entry which is preliminary data.</text>
</comment>